<comment type="similarity">
    <text evidence="3">Belongs to the peptidase M1 family.</text>
</comment>
<dbReference type="CDD" id="cd09602">
    <property type="entry name" value="M1_APN"/>
    <property type="match status" value="1"/>
</dbReference>
<dbReference type="GO" id="GO:0043171">
    <property type="term" value="P:peptide catabolic process"/>
    <property type="evidence" value="ECO:0007669"/>
    <property type="project" value="TreeGrafter"/>
</dbReference>
<feature type="domain" description="Peptidase M1 membrane alanine aminopeptidase" evidence="12">
    <location>
        <begin position="237"/>
        <end position="447"/>
    </location>
</feature>
<dbReference type="GO" id="GO:0006508">
    <property type="term" value="P:proteolysis"/>
    <property type="evidence" value="ECO:0007669"/>
    <property type="project" value="UniProtKB-KW"/>
</dbReference>
<dbReference type="SUPFAM" id="SSF55486">
    <property type="entry name" value="Metalloproteases ('zincins'), catalytic domain"/>
    <property type="match status" value="1"/>
</dbReference>
<evidence type="ECO:0000256" key="11">
    <source>
        <dbReference type="ARBA" id="ARBA00023049"/>
    </source>
</evidence>
<feature type="domain" description="ERAP1-like C-terminal" evidence="13">
    <location>
        <begin position="520"/>
        <end position="819"/>
    </location>
</feature>
<keyword evidence="16" id="KW-1185">Reference proteome</keyword>
<keyword evidence="9 15" id="KW-0378">Hydrolase</keyword>
<gene>
    <name evidence="15" type="primary">pepN</name>
    <name evidence="15" type="ORF">FGF68_06780</name>
</gene>
<dbReference type="GO" id="GO:0008270">
    <property type="term" value="F:zinc ion binding"/>
    <property type="evidence" value="ECO:0007669"/>
    <property type="project" value="InterPro"/>
</dbReference>
<keyword evidence="6 15" id="KW-0031">Aminopeptidase</keyword>
<dbReference type="GO" id="GO:0070006">
    <property type="term" value="F:metalloaminopeptidase activity"/>
    <property type="evidence" value="ECO:0007669"/>
    <property type="project" value="TreeGrafter"/>
</dbReference>
<dbReference type="AlphaFoldDB" id="A0A5C4S086"/>
<dbReference type="InterPro" id="IPR012778">
    <property type="entry name" value="Pept_M1_aminopeptidase"/>
</dbReference>
<dbReference type="EMBL" id="VDCI01000005">
    <property type="protein sequence ID" value="TNJ36437.1"/>
    <property type="molecule type" value="Genomic_DNA"/>
</dbReference>
<evidence type="ECO:0000256" key="5">
    <source>
        <dbReference type="ARBA" id="ARBA00015611"/>
    </source>
</evidence>
<evidence type="ECO:0000313" key="16">
    <source>
        <dbReference type="Proteomes" id="UP000309544"/>
    </source>
</evidence>
<comment type="caution">
    <text evidence="15">The sequence shown here is derived from an EMBL/GenBank/DDBJ whole genome shotgun (WGS) entry which is preliminary data.</text>
</comment>
<dbReference type="Gene3D" id="1.10.390.10">
    <property type="entry name" value="Neutral Protease Domain 2"/>
    <property type="match status" value="1"/>
</dbReference>
<accession>A0A5C4S086</accession>
<name>A0A5C4S086_PROVB</name>
<evidence type="ECO:0000313" key="15">
    <source>
        <dbReference type="EMBL" id="TNJ36437.1"/>
    </source>
</evidence>
<keyword evidence="11" id="KW-0482">Metalloprotease</keyword>
<evidence type="ECO:0000256" key="10">
    <source>
        <dbReference type="ARBA" id="ARBA00022833"/>
    </source>
</evidence>
<comment type="cofactor">
    <cofactor evidence="2">
        <name>Zn(2+)</name>
        <dbReference type="ChEBI" id="CHEBI:29105"/>
    </cofactor>
</comment>
<evidence type="ECO:0000259" key="13">
    <source>
        <dbReference type="Pfam" id="PF11838"/>
    </source>
</evidence>
<feature type="domain" description="Aminopeptidase N-like N-terminal" evidence="14">
    <location>
        <begin position="26"/>
        <end position="197"/>
    </location>
</feature>
<dbReference type="InterPro" id="IPR014782">
    <property type="entry name" value="Peptidase_M1_dom"/>
</dbReference>
<dbReference type="PANTHER" id="PTHR11533">
    <property type="entry name" value="PROTEASE M1 ZINC METALLOPROTEASE"/>
    <property type="match status" value="1"/>
</dbReference>
<dbReference type="Proteomes" id="UP000309544">
    <property type="component" value="Unassembled WGS sequence"/>
</dbReference>
<reference evidence="15 16" key="1">
    <citation type="submission" date="2019-05" db="EMBL/GenBank/DDBJ databases">
        <title>Draft Whole-Genome sequence of the green sulfur bacterium Prosthecochloris vibrioformis DSM 260.</title>
        <authorList>
            <person name="Meyer T.E."/>
            <person name="Kyndt J.A."/>
        </authorList>
    </citation>
    <scope>NUCLEOTIDE SEQUENCE [LARGE SCALE GENOMIC DNA]</scope>
    <source>
        <strain evidence="15 16">DSM 260</strain>
    </source>
</reference>
<dbReference type="NCBIfam" id="TIGR02412">
    <property type="entry name" value="pepN_strep_liv"/>
    <property type="match status" value="1"/>
</dbReference>
<evidence type="ECO:0000256" key="3">
    <source>
        <dbReference type="ARBA" id="ARBA00010136"/>
    </source>
</evidence>
<evidence type="ECO:0000256" key="2">
    <source>
        <dbReference type="ARBA" id="ARBA00001947"/>
    </source>
</evidence>
<dbReference type="Pfam" id="PF11838">
    <property type="entry name" value="ERAP1_C"/>
    <property type="match status" value="1"/>
</dbReference>
<dbReference type="EC" id="3.4.11.2" evidence="4"/>
<dbReference type="PANTHER" id="PTHR11533:SF174">
    <property type="entry name" value="PUROMYCIN-SENSITIVE AMINOPEPTIDASE-RELATED"/>
    <property type="match status" value="1"/>
</dbReference>
<dbReference type="InterPro" id="IPR027268">
    <property type="entry name" value="Peptidase_M4/M1_CTD_sf"/>
</dbReference>
<dbReference type="InterPro" id="IPR042097">
    <property type="entry name" value="Aminopeptidase_N-like_N_sf"/>
</dbReference>
<evidence type="ECO:0000256" key="4">
    <source>
        <dbReference type="ARBA" id="ARBA00012564"/>
    </source>
</evidence>
<sequence length="853" mass="98671">MTFAVDTENILTRDVAETRSSLVSTTSYTLELALKEHAAEYQGRCIVEFDYRPGGNGQLKLDFITKEIHAITLNGKATEEYHKGDFAIYLDKNHLRAGRNMLEITYTSVFDKTGSGFHKFHDPEDGDEYMHTDFEPYDAHCLFPCFDQPDIKASYQLTVTGPSKWTYIHNTRPEHTRTDGDEVTIAFKRTAIFSTYLFALVVGPYTKWEDRYNEIPLGIYCRKSLAKYMDADNIFAITREAMGTLETYFDYPYPYGKYDQVFVPEFNFGAMENVGCVTFSEHYVFRNKKLYSEHLDRANTITHEMVHMWFGDLVTMKWWNDLWLNESFADYLSYFAMSRGTLFSDALEHMFVRKEWAYQQDQYSTTHPVASSARDTIEAFSNLDGISYSKGASALRQLQYFIGDEAFRAAIGKYFKRFAEKNTTLDDFLSIMSETSGTDIIVWSRQWLETTGVNTLLSRIDNGRLRIEQQGSAENDLIRQHALEFTGYRQVGDKLVEHETQKIIIDGKTAEAQLKPDTAFVILNTHDHDYVKVFYSPDDLAIARKSLQTIEDPFARRLLWGSLWQMVRDNAFSPTEFIQMGIDIDMNEKDLSILNSHIIAKIKAIVSVYLTDDNRTIWMPRLNAMARERLALPENSEEEQIIWFGLLHETALLPDELDYLHALITGTESIASLEIDQEKRWNIIARLMAFGHSEAEPLFSREKELDKSDLGQKKAFMVEASRPQSTAKETCWKAFTEQSSHSTDHLRYGMKGFQWRTQKDLLAPYVDRFFEALEKVYTERDVHYSGAFGHALFPQWNQTLGMLEKIEKFLAEKGDNGSELPALLRKLLIEQADDLKRILPILERQQGKERAYR</sequence>
<dbReference type="SUPFAM" id="SSF63737">
    <property type="entry name" value="Leukotriene A4 hydrolase N-terminal domain"/>
    <property type="match status" value="1"/>
</dbReference>
<dbReference type="InterPro" id="IPR045357">
    <property type="entry name" value="Aminopeptidase_N-like_N"/>
</dbReference>
<organism evidence="15 16">
    <name type="scientific">Prosthecochloris vibrioformis</name>
    <name type="common">Chlorobium vibrioforme</name>
    <dbReference type="NCBI Taxonomy" id="1098"/>
    <lineage>
        <taxon>Bacteria</taxon>
        <taxon>Pseudomonadati</taxon>
        <taxon>Chlorobiota</taxon>
        <taxon>Chlorobiia</taxon>
        <taxon>Chlorobiales</taxon>
        <taxon>Chlorobiaceae</taxon>
        <taxon>Prosthecochloris</taxon>
    </lineage>
</organism>
<proteinExistence type="inferred from homology"/>
<evidence type="ECO:0000256" key="6">
    <source>
        <dbReference type="ARBA" id="ARBA00022438"/>
    </source>
</evidence>
<protein>
    <recommendedName>
        <fullName evidence="5">Aminopeptidase N</fullName>
        <ecNumber evidence="4">3.4.11.2</ecNumber>
    </recommendedName>
</protein>
<dbReference type="InterPro" id="IPR001930">
    <property type="entry name" value="Peptidase_M1"/>
</dbReference>
<dbReference type="Pfam" id="PF17900">
    <property type="entry name" value="Peptidase_M1_N"/>
    <property type="match status" value="1"/>
</dbReference>
<keyword evidence="8" id="KW-0479">Metal-binding</keyword>
<dbReference type="Gene3D" id="2.60.40.1730">
    <property type="entry name" value="tricorn interacting facor f3 domain"/>
    <property type="match status" value="1"/>
</dbReference>
<dbReference type="GO" id="GO:0005737">
    <property type="term" value="C:cytoplasm"/>
    <property type="evidence" value="ECO:0007669"/>
    <property type="project" value="TreeGrafter"/>
</dbReference>
<evidence type="ECO:0000259" key="14">
    <source>
        <dbReference type="Pfam" id="PF17900"/>
    </source>
</evidence>
<evidence type="ECO:0000256" key="8">
    <source>
        <dbReference type="ARBA" id="ARBA00022723"/>
    </source>
</evidence>
<dbReference type="RefSeq" id="WP_139626621.1">
    <property type="nucleotide sequence ID" value="NZ_VDCI01000005.1"/>
</dbReference>
<dbReference type="GO" id="GO:0016020">
    <property type="term" value="C:membrane"/>
    <property type="evidence" value="ECO:0007669"/>
    <property type="project" value="TreeGrafter"/>
</dbReference>
<evidence type="ECO:0000259" key="12">
    <source>
        <dbReference type="Pfam" id="PF01433"/>
    </source>
</evidence>
<evidence type="ECO:0000256" key="9">
    <source>
        <dbReference type="ARBA" id="ARBA00022801"/>
    </source>
</evidence>
<dbReference type="InterPro" id="IPR024571">
    <property type="entry name" value="ERAP1-like_C_dom"/>
</dbReference>
<comment type="catalytic activity">
    <reaction evidence="1">
        <text>Release of an N-terminal amino acid, Xaa-|-Yaa- from a peptide, amide or arylamide. Xaa is preferably Ala, but may be most amino acids including Pro (slow action). When a terminal hydrophobic residue is followed by a prolyl residue, the two may be released as an intact Xaa-Pro dipeptide.</text>
        <dbReference type="EC" id="3.4.11.2"/>
    </reaction>
</comment>
<evidence type="ECO:0000256" key="1">
    <source>
        <dbReference type="ARBA" id="ARBA00000098"/>
    </source>
</evidence>
<dbReference type="PRINTS" id="PR00756">
    <property type="entry name" value="ALADIPTASE"/>
</dbReference>
<dbReference type="GO" id="GO:0016285">
    <property type="term" value="F:alanyl aminopeptidase activity"/>
    <property type="evidence" value="ECO:0007669"/>
    <property type="project" value="UniProtKB-EC"/>
</dbReference>
<keyword evidence="7" id="KW-0645">Protease</keyword>
<evidence type="ECO:0000256" key="7">
    <source>
        <dbReference type="ARBA" id="ARBA00022670"/>
    </source>
</evidence>
<dbReference type="Pfam" id="PF01433">
    <property type="entry name" value="Peptidase_M1"/>
    <property type="match status" value="1"/>
</dbReference>
<dbReference type="InterPro" id="IPR050344">
    <property type="entry name" value="Peptidase_M1_aminopeptidases"/>
</dbReference>
<keyword evidence="10" id="KW-0862">Zinc</keyword>
<dbReference type="GO" id="GO:0042277">
    <property type="term" value="F:peptide binding"/>
    <property type="evidence" value="ECO:0007669"/>
    <property type="project" value="TreeGrafter"/>
</dbReference>
<dbReference type="GO" id="GO:0005615">
    <property type="term" value="C:extracellular space"/>
    <property type="evidence" value="ECO:0007669"/>
    <property type="project" value="TreeGrafter"/>
</dbReference>